<name>A0A6N1D132_9PSED</name>
<dbReference type="PANTHER" id="PTHR43546">
    <property type="entry name" value="UPF0173 METAL-DEPENDENT HYDROLASE MJ1163-RELATED"/>
    <property type="match status" value="1"/>
</dbReference>
<evidence type="ECO:0000256" key="1">
    <source>
        <dbReference type="ARBA" id="ARBA00022801"/>
    </source>
</evidence>
<evidence type="ECO:0000313" key="3">
    <source>
        <dbReference type="EMBL" id="QKS85781.1"/>
    </source>
</evidence>
<dbReference type="InterPro" id="IPR036866">
    <property type="entry name" value="RibonucZ/Hydroxyglut_hydro"/>
</dbReference>
<dbReference type="AlphaFoldDB" id="A0A6N1D132"/>
<dbReference type="KEGG" id="pbz:GN234_29320"/>
<protein>
    <submittedName>
        <fullName evidence="3">MBL fold metallo-hydrolase</fullName>
    </submittedName>
</protein>
<evidence type="ECO:0000259" key="2">
    <source>
        <dbReference type="Pfam" id="PF12706"/>
    </source>
</evidence>
<dbReference type="RefSeq" id="WP_176689481.1">
    <property type="nucleotide sequence ID" value="NZ_CP048810.1"/>
</dbReference>
<keyword evidence="4" id="KW-1185">Reference proteome</keyword>
<dbReference type="InterPro" id="IPR001279">
    <property type="entry name" value="Metallo-B-lactamas"/>
</dbReference>
<dbReference type="PANTHER" id="PTHR43546:SF9">
    <property type="entry name" value="L-ASCORBATE-6-PHOSPHATE LACTONASE ULAG-RELATED"/>
    <property type="match status" value="1"/>
</dbReference>
<dbReference type="SUPFAM" id="SSF56281">
    <property type="entry name" value="Metallo-hydrolase/oxidoreductase"/>
    <property type="match status" value="1"/>
</dbReference>
<dbReference type="EMBL" id="CP048810">
    <property type="protein sequence ID" value="QKS85781.1"/>
    <property type="molecule type" value="Genomic_DNA"/>
</dbReference>
<proteinExistence type="predicted"/>
<gene>
    <name evidence="3" type="ORF">GN234_29320</name>
</gene>
<organism evidence="3 4">
    <name type="scientific">Pseudomonas bijieensis</name>
    <dbReference type="NCBI Taxonomy" id="2681983"/>
    <lineage>
        <taxon>Bacteria</taxon>
        <taxon>Pseudomonadati</taxon>
        <taxon>Pseudomonadota</taxon>
        <taxon>Gammaproteobacteria</taxon>
        <taxon>Pseudomonadales</taxon>
        <taxon>Pseudomonadaceae</taxon>
        <taxon>Pseudomonas</taxon>
    </lineage>
</organism>
<dbReference type="Gene3D" id="3.60.15.10">
    <property type="entry name" value="Ribonuclease Z/Hydroxyacylglutathione hydrolase-like"/>
    <property type="match status" value="1"/>
</dbReference>
<dbReference type="InterPro" id="IPR050114">
    <property type="entry name" value="UPF0173_UPF0282_UlaG_hydrolase"/>
</dbReference>
<dbReference type="Pfam" id="PF12706">
    <property type="entry name" value="Lactamase_B_2"/>
    <property type="match status" value="1"/>
</dbReference>
<dbReference type="GO" id="GO:0016787">
    <property type="term" value="F:hydrolase activity"/>
    <property type="evidence" value="ECO:0007669"/>
    <property type="project" value="UniProtKB-KW"/>
</dbReference>
<dbReference type="CDD" id="cd06262">
    <property type="entry name" value="metallo-hydrolase-like_MBL-fold"/>
    <property type="match status" value="1"/>
</dbReference>
<keyword evidence="1 3" id="KW-0378">Hydrolase</keyword>
<reference evidence="3 4" key="1">
    <citation type="submission" date="2020-02" db="EMBL/GenBank/DDBJ databases">
        <authorList>
            <person name="Liang J."/>
        </authorList>
    </citation>
    <scope>NUCLEOTIDE SEQUENCE [LARGE SCALE GENOMIC DNA]</scope>
    <source>
        <strain evidence="3 4">L22-9</strain>
    </source>
</reference>
<dbReference type="Proteomes" id="UP000509545">
    <property type="component" value="Chromosome"/>
</dbReference>
<accession>A0A6N1D132</accession>
<sequence>MNIQQIRNATIILQFGPYRVLVDPMLAAKGTLPPLRLFGATQRNPLVELPACTAKDLEAVTHCLITHCQKGHFDHLDGAAKRWLREKQIPVICTPHDAPYLAKRGLNVQALAQAHDQPHSFLGGTIRSVRCTHGLGLVGKLMEHGVGYLIELPGEPIVYLSGDTVLTPTVCEFILRHQPQVSVVPAGGARFDVGGDIIMGIDETLEFTRLSHGTVVANHLEAISHCPTTRKALAEAAARAGVGDRLLIPEDGETLIFQAA</sequence>
<feature type="domain" description="Metallo-beta-lactamase" evidence="2">
    <location>
        <begin position="18"/>
        <end position="209"/>
    </location>
</feature>
<evidence type="ECO:0000313" key="4">
    <source>
        <dbReference type="Proteomes" id="UP000509545"/>
    </source>
</evidence>